<comment type="caution">
    <text evidence="2">The sequence shown here is derived from an EMBL/GenBank/DDBJ whole genome shotgun (WGS) entry which is preliminary data.</text>
</comment>
<accession>A0ABV0SE78</accession>
<name>A0ABV0SE78_9TELE</name>
<evidence type="ECO:0000313" key="2">
    <source>
        <dbReference type="EMBL" id="MEQ2218247.1"/>
    </source>
</evidence>
<keyword evidence="3" id="KW-1185">Reference proteome</keyword>
<reference evidence="2 3" key="1">
    <citation type="submission" date="2021-06" db="EMBL/GenBank/DDBJ databases">
        <authorList>
            <person name="Palmer J.M."/>
        </authorList>
    </citation>
    <scope>NUCLEOTIDE SEQUENCE [LARGE SCALE GENOMIC DNA]</scope>
    <source>
        <strain evidence="2 3">XC_2019</strain>
        <tissue evidence="2">Muscle</tissue>
    </source>
</reference>
<feature type="compositionally biased region" description="Polar residues" evidence="1">
    <location>
        <begin position="10"/>
        <end position="20"/>
    </location>
</feature>
<organism evidence="2 3">
    <name type="scientific">Xenoophorus captivus</name>
    <dbReference type="NCBI Taxonomy" id="1517983"/>
    <lineage>
        <taxon>Eukaryota</taxon>
        <taxon>Metazoa</taxon>
        <taxon>Chordata</taxon>
        <taxon>Craniata</taxon>
        <taxon>Vertebrata</taxon>
        <taxon>Euteleostomi</taxon>
        <taxon>Actinopterygii</taxon>
        <taxon>Neopterygii</taxon>
        <taxon>Teleostei</taxon>
        <taxon>Neoteleostei</taxon>
        <taxon>Acanthomorphata</taxon>
        <taxon>Ovalentaria</taxon>
        <taxon>Atherinomorphae</taxon>
        <taxon>Cyprinodontiformes</taxon>
        <taxon>Goodeidae</taxon>
        <taxon>Xenoophorus</taxon>
    </lineage>
</organism>
<protein>
    <submittedName>
        <fullName evidence="2">Uncharacterized protein</fullName>
    </submittedName>
</protein>
<gene>
    <name evidence="2" type="ORF">XENOCAPTIV_000490</name>
</gene>
<dbReference type="EMBL" id="JAHRIN010076663">
    <property type="protein sequence ID" value="MEQ2218247.1"/>
    <property type="molecule type" value="Genomic_DNA"/>
</dbReference>
<dbReference type="Proteomes" id="UP001434883">
    <property type="component" value="Unassembled WGS sequence"/>
</dbReference>
<evidence type="ECO:0000313" key="3">
    <source>
        <dbReference type="Proteomes" id="UP001434883"/>
    </source>
</evidence>
<sequence length="147" mass="16420">MMHQLRKKVCTSSPAKQWKSTPKHAEPLTYTLFVKLAVTTRHIAAPRRLDMIVSVKVAASSSLAVIANQPGRRDRTGGVWSSERRADLLHLGDIAPHTKEKWADGGLQKITHHLQVLKVFEGIFGLFIQLKANLVEMSDLCHSKNGY</sequence>
<proteinExistence type="predicted"/>
<feature type="region of interest" description="Disordered" evidence="1">
    <location>
        <begin position="1"/>
        <end position="21"/>
    </location>
</feature>
<evidence type="ECO:0000256" key="1">
    <source>
        <dbReference type="SAM" id="MobiDB-lite"/>
    </source>
</evidence>